<keyword evidence="3 8" id="KW-0812">Transmembrane</keyword>
<feature type="transmembrane region" description="Helical" evidence="8">
    <location>
        <begin position="437"/>
        <end position="457"/>
    </location>
</feature>
<feature type="transmembrane region" description="Helical" evidence="8">
    <location>
        <begin position="6"/>
        <end position="27"/>
    </location>
</feature>
<evidence type="ECO:0000256" key="8">
    <source>
        <dbReference type="HAMAP-Rule" id="MF_02078"/>
    </source>
</evidence>
<evidence type="ECO:0000313" key="11">
    <source>
        <dbReference type="EMBL" id="MTL94744.1"/>
    </source>
</evidence>
<dbReference type="EMBL" id="WMQE01000027">
    <property type="protein sequence ID" value="MTK22004.1"/>
    <property type="molecule type" value="Genomic_DNA"/>
</dbReference>
<feature type="transmembrane region" description="Helical" evidence="8">
    <location>
        <begin position="298"/>
        <end position="320"/>
    </location>
</feature>
<gene>
    <name evidence="8 11" type="primary">murJ</name>
    <name evidence="11" type="ORF">GMA64_09415</name>
    <name evidence="10" type="ORF">GMA92_11320</name>
</gene>
<feature type="transmembrane region" description="Helical" evidence="8">
    <location>
        <begin position="129"/>
        <end position="147"/>
    </location>
</feature>
<keyword evidence="8 9" id="KW-0961">Cell wall biogenesis/degradation</keyword>
<evidence type="ECO:0000256" key="3">
    <source>
        <dbReference type="ARBA" id="ARBA00022692"/>
    </source>
</evidence>
<comment type="subcellular location">
    <subcellularLocation>
        <location evidence="1 8">Cell membrane</location>
        <topology evidence="1 8">Multi-pass membrane protein</topology>
    </subcellularLocation>
</comment>
<comment type="caution">
    <text evidence="11">The sequence shown here is derived from an EMBL/GenBank/DDBJ whole genome shotgun (WGS) entry which is preliminary data.</text>
</comment>
<feature type="transmembrane region" description="Helical" evidence="8">
    <location>
        <begin position="85"/>
        <end position="108"/>
    </location>
</feature>
<dbReference type="UniPathway" id="UPA00219"/>
<feature type="transmembrane region" description="Helical" evidence="8">
    <location>
        <begin position="153"/>
        <end position="173"/>
    </location>
</feature>
<feature type="transmembrane region" description="Helical" evidence="8">
    <location>
        <begin position="340"/>
        <end position="358"/>
    </location>
</feature>
<dbReference type="HAMAP" id="MF_02078">
    <property type="entry name" value="MurJ_MviN"/>
    <property type="match status" value="1"/>
</dbReference>
<evidence type="ECO:0000256" key="2">
    <source>
        <dbReference type="ARBA" id="ARBA00022475"/>
    </source>
</evidence>
<evidence type="ECO:0000256" key="9">
    <source>
        <dbReference type="PIRNR" id="PIRNR002869"/>
    </source>
</evidence>
<dbReference type="EMBL" id="WMQV01000021">
    <property type="protein sequence ID" value="MTL94744.1"/>
    <property type="molecule type" value="Genomic_DNA"/>
</dbReference>
<name>A0A6G2CPA2_9FIRM</name>
<dbReference type="PRINTS" id="PR01806">
    <property type="entry name" value="VIRFACTRMVIN"/>
</dbReference>
<dbReference type="PANTHER" id="PTHR47019">
    <property type="entry name" value="LIPID II FLIPPASE MURJ"/>
    <property type="match status" value="1"/>
</dbReference>
<dbReference type="GO" id="GO:0009252">
    <property type="term" value="P:peptidoglycan biosynthetic process"/>
    <property type="evidence" value="ECO:0007669"/>
    <property type="project" value="UniProtKB-UniRule"/>
</dbReference>
<evidence type="ECO:0000256" key="5">
    <source>
        <dbReference type="ARBA" id="ARBA00022984"/>
    </source>
</evidence>
<evidence type="ECO:0000313" key="10">
    <source>
        <dbReference type="EMBL" id="MTK22004.1"/>
    </source>
</evidence>
<dbReference type="GO" id="GO:0015648">
    <property type="term" value="F:lipid-linked peptidoglycan transporter activity"/>
    <property type="evidence" value="ECO:0007669"/>
    <property type="project" value="UniProtKB-UniRule"/>
</dbReference>
<keyword evidence="5 8" id="KW-0573">Peptidoglycan synthesis</keyword>
<dbReference type="AlphaFoldDB" id="A0A6G2CPA2"/>
<keyword evidence="6 8" id="KW-1133">Transmembrane helix</keyword>
<feature type="transmembrane region" description="Helical" evidence="8">
    <location>
        <begin position="39"/>
        <end position="65"/>
    </location>
</feature>
<keyword evidence="4 8" id="KW-0133">Cell shape</keyword>
<feature type="transmembrane region" description="Helical" evidence="8">
    <location>
        <begin position="463"/>
        <end position="482"/>
    </location>
</feature>
<keyword evidence="7 8" id="KW-0472">Membrane</keyword>
<evidence type="ECO:0000256" key="1">
    <source>
        <dbReference type="ARBA" id="ARBA00004651"/>
    </source>
</evidence>
<protein>
    <recommendedName>
        <fullName evidence="8">Probable lipid II flippase MurJ</fullName>
    </recommendedName>
</protein>
<dbReference type="GO" id="GO:0034204">
    <property type="term" value="P:lipid translocation"/>
    <property type="evidence" value="ECO:0007669"/>
    <property type="project" value="TreeGrafter"/>
</dbReference>
<dbReference type="PANTHER" id="PTHR47019:SF1">
    <property type="entry name" value="LIPID II FLIPPASE MURJ"/>
    <property type="match status" value="1"/>
</dbReference>
<feature type="transmembrane region" description="Helical" evidence="8">
    <location>
        <begin position="267"/>
        <end position="286"/>
    </location>
</feature>
<dbReference type="GO" id="GO:0008360">
    <property type="term" value="P:regulation of cell shape"/>
    <property type="evidence" value="ECO:0007669"/>
    <property type="project" value="UniProtKB-UniRule"/>
</dbReference>
<dbReference type="GO" id="GO:0005886">
    <property type="term" value="C:plasma membrane"/>
    <property type="evidence" value="ECO:0007669"/>
    <property type="project" value="UniProtKB-SubCell"/>
</dbReference>
<comment type="similarity">
    <text evidence="8 9">Belongs to the MurJ/MviN family.</text>
</comment>
<feature type="transmembrane region" description="Helical" evidence="8">
    <location>
        <begin position="370"/>
        <end position="391"/>
    </location>
</feature>
<evidence type="ECO:0000313" key="12">
    <source>
        <dbReference type="Proteomes" id="UP000487649"/>
    </source>
</evidence>
<reference evidence="11 12" key="1">
    <citation type="journal article" date="2019" name="Nat. Med.">
        <title>A library of human gut bacterial isolates paired with longitudinal multiomics data enables mechanistic microbiome research.</title>
        <authorList>
            <person name="Poyet M."/>
            <person name="Groussin M."/>
            <person name="Gibbons S.M."/>
            <person name="Avila-Pacheco J."/>
            <person name="Jiang X."/>
            <person name="Kearney S.M."/>
            <person name="Perrotta A.R."/>
            <person name="Berdy B."/>
            <person name="Zhao S."/>
            <person name="Lieberman T.D."/>
            <person name="Swanson P.K."/>
            <person name="Smith M."/>
            <person name="Roesemann S."/>
            <person name="Alexander J.E."/>
            <person name="Rich S.A."/>
            <person name="Livny J."/>
            <person name="Vlamakis H."/>
            <person name="Clish C."/>
            <person name="Bullock K."/>
            <person name="Deik A."/>
            <person name="Scott J."/>
            <person name="Pierce K.A."/>
            <person name="Xavier R.J."/>
            <person name="Alm E.J."/>
        </authorList>
    </citation>
    <scope>NUCLEOTIDE SEQUENCE</scope>
    <source>
        <strain evidence="11">BIOML-A179</strain>
        <strain evidence="10 12">BIOML-A198</strain>
    </source>
</reference>
<dbReference type="RefSeq" id="WP_006784916.1">
    <property type="nucleotide sequence ID" value="NZ_CP053187.1"/>
</dbReference>
<comment type="function">
    <text evidence="8 9">Involved in peptidoglycan biosynthesis. Transports lipid-linked peptidoglycan precursors from the inner to the outer leaflet of the cytoplasmic membrane.</text>
</comment>
<dbReference type="GeneID" id="60058586"/>
<dbReference type="NCBIfam" id="TIGR01695">
    <property type="entry name" value="murJ_mviN"/>
    <property type="match status" value="1"/>
</dbReference>
<keyword evidence="2 8" id="KW-1003">Cell membrane</keyword>
<proteinExistence type="inferred from homology"/>
<keyword evidence="8 9" id="KW-0813">Transport</keyword>
<organism evidence="11">
    <name type="scientific">Turicibacter sanguinis</name>
    <dbReference type="NCBI Taxonomy" id="154288"/>
    <lineage>
        <taxon>Bacteria</taxon>
        <taxon>Bacillati</taxon>
        <taxon>Bacillota</taxon>
        <taxon>Erysipelotrichia</taxon>
        <taxon>Erysipelotrichales</taxon>
        <taxon>Turicibacteraceae</taxon>
        <taxon>Turicibacter</taxon>
    </lineage>
</organism>
<sequence>MKLKNSFFLMLISILGILIGFFRDLVLSNQYGASDSSDIYLMLLNIPIIIFATIGAAINTTYIPLYSEISYTCTEEQSLKFTNKVMNIILILCMSLIIIFLINAEILVKFFAMGFSGQKLELSIRLTRIIIISLIFIGPNYLLTAFLNLKNIFIIPTIVPIITNVLIIILIIFSKGNLNFLVTGTVFSYAVQIIILYYYSSKNKYQFYLDLKLKDDNIKRMTLLVIPVLIGTAVAQLNEVIDRSLASTLGEGILSCFTYSNRISSSLQILFVTSVITLIYPKMNLLYSSKKIEEFKELVIGTMKFIIILILPLASIIYVFSEEIVFILFERGTFSREATLITSDILKIYIIGVVFWTLREILVRALYSLNNTIIATINSVIAIFINIILNLMLINIYGYKGLAFASTITAFIACILLGRSLKKKISSFIKSKDALEVLKIIIIVVLMILFIKLIYYYLEVINVNIFVNLCISNSLGLGIYLISVYKFNLLKIEDIFKTE</sequence>
<dbReference type="InterPro" id="IPR004268">
    <property type="entry name" value="MurJ"/>
</dbReference>
<dbReference type="Pfam" id="PF03023">
    <property type="entry name" value="MurJ"/>
    <property type="match status" value="1"/>
</dbReference>
<accession>A0A6G2CPA2</accession>
<feature type="transmembrane region" description="Helical" evidence="8">
    <location>
        <begin position="397"/>
        <end position="417"/>
    </location>
</feature>
<dbReference type="PIRSF" id="PIRSF002869">
    <property type="entry name" value="MviN"/>
    <property type="match status" value="1"/>
</dbReference>
<dbReference type="InterPro" id="IPR051050">
    <property type="entry name" value="Lipid_II_flippase_MurJ/MviN"/>
</dbReference>
<feature type="transmembrane region" description="Helical" evidence="8">
    <location>
        <begin position="180"/>
        <end position="199"/>
    </location>
</feature>
<evidence type="ECO:0000256" key="6">
    <source>
        <dbReference type="ARBA" id="ARBA00022989"/>
    </source>
</evidence>
<evidence type="ECO:0000256" key="7">
    <source>
        <dbReference type="ARBA" id="ARBA00023136"/>
    </source>
</evidence>
<comment type="pathway">
    <text evidence="8">Cell wall biogenesis; peptidoglycan biosynthesis.</text>
</comment>
<dbReference type="GO" id="GO:0071555">
    <property type="term" value="P:cell wall organization"/>
    <property type="evidence" value="ECO:0007669"/>
    <property type="project" value="UniProtKB-UniRule"/>
</dbReference>
<evidence type="ECO:0000256" key="4">
    <source>
        <dbReference type="ARBA" id="ARBA00022960"/>
    </source>
</evidence>
<dbReference type="Proteomes" id="UP000487649">
    <property type="component" value="Unassembled WGS sequence"/>
</dbReference>